<gene>
    <name evidence="1" type="ORF">Amon02_000174400</name>
</gene>
<comment type="caution">
    <text evidence="1">The sequence shown here is derived from an EMBL/GenBank/DDBJ whole genome shotgun (WGS) entry which is preliminary data.</text>
</comment>
<proteinExistence type="predicted"/>
<evidence type="ECO:0000313" key="2">
    <source>
        <dbReference type="Proteomes" id="UP001165064"/>
    </source>
</evidence>
<keyword evidence="2" id="KW-1185">Reference proteome</keyword>
<reference evidence="1" key="1">
    <citation type="submission" date="2023-04" db="EMBL/GenBank/DDBJ databases">
        <title>Ambrosiozyma monospora NBRC 10751.</title>
        <authorList>
            <person name="Ichikawa N."/>
            <person name="Sato H."/>
            <person name="Tonouchi N."/>
        </authorList>
    </citation>
    <scope>NUCLEOTIDE SEQUENCE</scope>
    <source>
        <strain evidence="1">NBRC 10751</strain>
    </source>
</reference>
<organism evidence="1 2">
    <name type="scientific">Ambrosiozyma monospora</name>
    <name type="common">Yeast</name>
    <name type="synonym">Endomycopsis monosporus</name>
    <dbReference type="NCBI Taxonomy" id="43982"/>
    <lineage>
        <taxon>Eukaryota</taxon>
        <taxon>Fungi</taxon>
        <taxon>Dikarya</taxon>
        <taxon>Ascomycota</taxon>
        <taxon>Saccharomycotina</taxon>
        <taxon>Pichiomycetes</taxon>
        <taxon>Pichiales</taxon>
        <taxon>Pichiaceae</taxon>
        <taxon>Ambrosiozyma</taxon>
    </lineage>
</organism>
<dbReference type="Proteomes" id="UP001165064">
    <property type="component" value="Unassembled WGS sequence"/>
</dbReference>
<evidence type="ECO:0000313" key="1">
    <source>
        <dbReference type="EMBL" id="GME74381.1"/>
    </source>
</evidence>
<protein>
    <submittedName>
        <fullName evidence="1">Unnamed protein product</fullName>
    </submittedName>
</protein>
<name>A0ACB5SVP9_AMBMO</name>
<accession>A0ACB5SVP9</accession>
<dbReference type="EMBL" id="BSXS01000916">
    <property type="protein sequence ID" value="GME74381.1"/>
    <property type="molecule type" value="Genomic_DNA"/>
</dbReference>
<sequence length="506" mass="59284">MSQNRYPTEQSQQAKQLIREMVSSVEIPFEQNITTDRFWQLAHDLLYTRVYYDQSTGEYFTKCLKTFKESLKLTRSHSNASSAATTDDEDESEMPEVNDECTEDEINTLLVSYLTLVCNYTDQMCALIDEKEFYLQITNFLMAFPSYENNLQFCIRKMFSLLNHVVEVNSNNLKVDFSQMDPETTKLVNESLDQNENLIKAIGWILFNTYQLKQEPMQFILEEFQGFETISAVLNNYAAISKNTTPDEDLYIENYSMYMELFFELCKEHEFEDIELKALKKPLVEWLLKHLKPLAKDENLMNFLKFKILLILNEQFMVSHYSVNPEYGPGIDNLIFTTMTETSPYFYTFTEILVLNFNREPDQVIKILMLKMLYLIFTTSFTCQWIYLNDLKVIVDIMIRELFNLSMIKDEVLLNTYLRVLCPLLMFSNLRDEDYKTDQLQEVLNYLETAELASATTKRLAKRCLDLDLFKTDDKSNEPLNNNTAGGSLPQAPPPLEKRSNGDRIF</sequence>